<reference evidence="2" key="5">
    <citation type="journal article" date="2021" name="G3 (Bethesda)">
        <title>Aegilops tauschii genome assembly Aet v5.0 features greater sequence contiguity and improved annotation.</title>
        <authorList>
            <person name="Wang L."/>
            <person name="Zhu T."/>
            <person name="Rodriguez J.C."/>
            <person name="Deal K.R."/>
            <person name="Dubcovsky J."/>
            <person name="McGuire P.E."/>
            <person name="Lux T."/>
            <person name="Spannagl M."/>
            <person name="Mayer K.F.X."/>
            <person name="Baldrich P."/>
            <person name="Meyers B.C."/>
            <person name="Huo N."/>
            <person name="Gu Y.Q."/>
            <person name="Zhou H."/>
            <person name="Devos K.M."/>
            <person name="Bennetzen J.L."/>
            <person name="Unver T."/>
            <person name="Budak H."/>
            <person name="Gulick P.J."/>
            <person name="Galiba G."/>
            <person name="Kalapos B."/>
            <person name="Nelson D.R."/>
            <person name="Li P."/>
            <person name="You F.M."/>
            <person name="Luo M.C."/>
            <person name="Dvorak J."/>
        </authorList>
    </citation>
    <scope>NUCLEOTIDE SEQUENCE [LARGE SCALE GENOMIC DNA]</scope>
    <source>
        <strain evidence="2">cv. AL8/78</strain>
    </source>
</reference>
<reference evidence="2" key="4">
    <citation type="submission" date="2019-03" db="UniProtKB">
        <authorList>
            <consortium name="EnsemblPlants"/>
        </authorList>
    </citation>
    <scope>IDENTIFICATION</scope>
</reference>
<dbReference type="Proteomes" id="UP000015105">
    <property type="component" value="Chromosome 2D"/>
</dbReference>
<reference evidence="2" key="3">
    <citation type="journal article" date="2017" name="Nature">
        <title>Genome sequence of the progenitor of the wheat D genome Aegilops tauschii.</title>
        <authorList>
            <person name="Luo M.C."/>
            <person name="Gu Y.Q."/>
            <person name="Puiu D."/>
            <person name="Wang H."/>
            <person name="Twardziok S.O."/>
            <person name="Deal K.R."/>
            <person name="Huo N."/>
            <person name="Zhu T."/>
            <person name="Wang L."/>
            <person name="Wang Y."/>
            <person name="McGuire P.E."/>
            <person name="Liu S."/>
            <person name="Long H."/>
            <person name="Ramasamy R.K."/>
            <person name="Rodriguez J.C."/>
            <person name="Van S.L."/>
            <person name="Yuan L."/>
            <person name="Wang Z."/>
            <person name="Xia Z."/>
            <person name="Xiao L."/>
            <person name="Anderson O.D."/>
            <person name="Ouyang S."/>
            <person name="Liang Y."/>
            <person name="Zimin A.V."/>
            <person name="Pertea G."/>
            <person name="Qi P."/>
            <person name="Bennetzen J.L."/>
            <person name="Dai X."/>
            <person name="Dawson M.W."/>
            <person name="Muller H.G."/>
            <person name="Kugler K."/>
            <person name="Rivarola-Duarte L."/>
            <person name="Spannagl M."/>
            <person name="Mayer K.F.X."/>
            <person name="Lu F.H."/>
            <person name="Bevan M.W."/>
            <person name="Leroy P."/>
            <person name="Li P."/>
            <person name="You F.M."/>
            <person name="Sun Q."/>
            <person name="Liu Z."/>
            <person name="Lyons E."/>
            <person name="Wicker T."/>
            <person name="Salzberg S.L."/>
            <person name="Devos K.M."/>
            <person name="Dvorak J."/>
        </authorList>
    </citation>
    <scope>NUCLEOTIDE SEQUENCE [LARGE SCALE GENOMIC DNA]</scope>
    <source>
        <strain evidence="2">cv. AL8/78</strain>
    </source>
</reference>
<dbReference type="AlphaFoldDB" id="A0A453C5Q5"/>
<keyword evidence="1" id="KW-0472">Membrane</keyword>
<reference evidence="3" key="2">
    <citation type="journal article" date="2017" name="Nat. Plants">
        <title>The Aegilops tauschii genome reveals multiple impacts of transposons.</title>
        <authorList>
            <person name="Zhao G."/>
            <person name="Zou C."/>
            <person name="Li K."/>
            <person name="Wang K."/>
            <person name="Li T."/>
            <person name="Gao L."/>
            <person name="Zhang X."/>
            <person name="Wang H."/>
            <person name="Yang Z."/>
            <person name="Liu X."/>
            <person name="Jiang W."/>
            <person name="Mao L."/>
            <person name="Kong X."/>
            <person name="Jiao Y."/>
            <person name="Jia J."/>
        </authorList>
    </citation>
    <scope>NUCLEOTIDE SEQUENCE [LARGE SCALE GENOMIC DNA]</scope>
    <source>
        <strain evidence="3">cv. AL8/78</strain>
    </source>
</reference>
<evidence type="ECO:0000256" key="1">
    <source>
        <dbReference type="SAM" id="Phobius"/>
    </source>
</evidence>
<accession>A0A453C5Q5</accession>
<keyword evidence="3" id="KW-1185">Reference proteome</keyword>
<evidence type="ECO:0000313" key="2">
    <source>
        <dbReference type="EnsemblPlants" id="AET2Gv20742500.24"/>
    </source>
</evidence>
<evidence type="ECO:0000313" key="3">
    <source>
        <dbReference type="Proteomes" id="UP000015105"/>
    </source>
</evidence>
<sequence>STSNINRIEMLDMSCRLSAQSNFIAVRNSICIICYMFFHCNLFSMLLVLEHA</sequence>
<name>A0A453C5Q5_AEGTS</name>
<reference evidence="3" key="1">
    <citation type="journal article" date="2014" name="Science">
        <title>Ancient hybridizations among the ancestral genomes of bread wheat.</title>
        <authorList>
            <consortium name="International Wheat Genome Sequencing Consortium,"/>
            <person name="Marcussen T."/>
            <person name="Sandve S.R."/>
            <person name="Heier L."/>
            <person name="Spannagl M."/>
            <person name="Pfeifer M."/>
            <person name="Jakobsen K.S."/>
            <person name="Wulff B.B."/>
            <person name="Steuernagel B."/>
            <person name="Mayer K.F."/>
            <person name="Olsen O.A."/>
        </authorList>
    </citation>
    <scope>NUCLEOTIDE SEQUENCE [LARGE SCALE GENOMIC DNA]</scope>
    <source>
        <strain evidence="3">cv. AL8/78</strain>
    </source>
</reference>
<feature type="transmembrane region" description="Helical" evidence="1">
    <location>
        <begin position="30"/>
        <end position="49"/>
    </location>
</feature>
<proteinExistence type="predicted"/>
<keyword evidence="1" id="KW-0812">Transmembrane</keyword>
<keyword evidence="1" id="KW-1133">Transmembrane helix</keyword>
<dbReference type="EnsemblPlants" id="AET2Gv20742500.24">
    <property type="protein sequence ID" value="AET2Gv20742500.24"/>
    <property type="gene ID" value="AET2Gv20742500"/>
</dbReference>
<organism evidence="2 3">
    <name type="scientific">Aegilops tauschii subsp. strangulata</name>
    <name type="common">Goatgrass</name>
    <dbReference type="NCBI Taxonomy" id="200361"/>
    <lineage>
        <taxon>Eukaryota</taxon>
        <taxon>Viridiplantae</taxon>
        <taxon>Streptophyta</taxon>
        <taxon>Embryophyta</taxon>
        <taxon>Tracheophyta</taxon>
        <taxon>Spermatophyta</taxon>
        <taxon>Magnoliopsida</taxon>
        <taxon>Liliopsida</taxon>
        <taxon>Poales</taxon>
        <taxon>Poaceae</taxon>
        <taxon>BOP clade</taxon>
        <taxon>Pooideae</taxon>
        <taxon>Triticodae</taxon>
        <taxon>Triticeae</taxon>
        <taxon>Triticinae</taxon>
        <taxon>Aegilops</taxon>
    </lineage>
</organism>
<protein>
    <submittedName>
        <fullName evidence="2">Uncharacterized protein</fullName>
    </submittedName>
</protein>
<dbReference type="Gramene" id="AET2Gv20742500.24">
    <property type="protein sequence ID" value="AET2Gv20742500.24"/>
    <property type="gene ID" value="AET2Gv20742500"/>
</dbReference>